<dbReference type="Proteomes" id="UP000198778">
    <property type="component" value="Unassembled WGS sequence"/>
</dbReference>
<comment type="subcellular location">
    <subcellularLocation>
        <location evidence="1">Cell membrane</location>
        <topology evidence="1">Multi-pass membrane protein</topology>
    </subcellularLocation>
</comment>
<dbReference type="AlphaFoldDB" id="A0A1H0BH79"/>
<comment type="similarity">
    <text evidence="2">Belongs to the CPA3 antiporters (TC 2.A.63) subunit E family.</text>
</comment>
<dbReference type="PIRSF" id="PIRSF019239">
    <property type="entry name" value="MrpE"/>
    <property type="match status" value="1"/>
</dbReference>
<dbReference type="GO" id="GO:0015297">
    <property type="term" value="F:antiporter activity"/>
    <property type="evidence" value="ECO:0007669"/>
    <property type="project" value="UniProtKB-KW"/>
</dbReference>
<keyword evidence="10" id="KW-1185">Reference proteome</keyword>
<dbReference type="EMBL" id="FNIL01000001">
    <property type="protein sequence ID" value="SDN44773.1"/>
    <property type="molecule type" value="Genomic_DNA"/>
</dbReference>
<dbReference type="RefSeq" id="WP_090840903.1">
    <property type="nucleotide sequence ID" value="NZ_FNIL01000001.1"/>
</dbReference>
<protein>
    <submittedName>
        <fullName evidence="9">Multisubunit sodium/proton antiporter, MrpE subunit (TC 2.A.63.1)</fullName>
    </submittedName>
</protein>
<sequence length="158" mass="18321">MQFQILINIVIAFIWMLLQNNFSGVTFAIGYIVGLGMLWLMRRFLRESFYFRRVIAFVKLLGLFIYKLILANYDVIKIIVKPKMDIQPGIIAVPTKLKSEWEKTLLANLISLTPGTLTMDFSEDGQTLFIHSIHVPDKEEAIREIHESFERAILEVTE</sequence>
<evidence type="ECO:0000256" key="1">
    <source>
        <dbReference type="ARBA" id="ARBA00004651"/>
    </source>
</evidence>
<evidence type="ECO:0000313" key="9">
    <source>
        <dbReference type="EMBL" id="SDN44773.1"/>
    </source>
</evidence>
<dbReference type="InterPro" id="IPR002758">
    <property type="entry name" value="Cation_antiport_E"/>
</dbReference>
<keyword evidence="6 8" id="KW-1133">Transmembrane helix</keyword>
<keyword evidence="4" id="KW-1003">Cell membrane</keyword>
<reference evidence="10" key="1">
    <citation type="submission" date="2016-10" db="EMBL/GenBank/DDBJ databases">
        <authorList>
            <person name="Varghese N."/>
            <person name="Submissions S."/>
        </authorList>
    </citation>
    <scope>NUCLEOTIDE SEQUENCE [LARGE SCALE GENOMIC DNA]</scope>
    <source>
        <strain evidence="10">CGMCC 1.10369</strain>
    </source>
</reference>
<dbReference type="PANTHER" id="PTHR34584:SF1">
    <property type="entry name" value="NA(+)_H(+) ANTIPORTER SUBUNIT E1"/>
    <property type="match status" value="1"/>
</dbReference>
<evidence type="ECO:0000256" key="4">
    <source>
        <dbReference type="ARBA" id="ARBA00022475"/>
    </source>
</evidence>
<dbReference type="PANTHER" id="PTHR34584">
    <property type="entry name" value="NA(+)/H(+) ANTIPORTER SUBUNIT E1"/>
    <property type="match status" value="1"/>
</dbReference>
<dbReference type="STRING" id="745820.SAMN04488053_101878"/>
<keyword evidence="3" id="KW-0813">Transport</keyword>
<evidence type="ECO:0000256" key="3">
    <source>
        <dbReference type="ARBA" id="ARBA00022449"/>
    </source>
</evidence>
<accession>A0A1H0BH79</accession>
<feature type="transmembrane region" description="Helical" evidence="8">
    <location>
        <begin position="53"/>
        <end position="73"/>
    </location>
</feature>
<evidence type="ECO:0000256" key="2">
    <source>
        <dbReference type="ARBA" id="ARBA00006228"/>
    </source>
</evidence>
<name>A0A1H0BH79_9BACI</name>
<evidence type="ECO:0000256" key="7">
    <source>
        <dbReference type="ARBA" id="ARBA00023136"/>
    </source>
</evidence>
<keyword evidence="7 8" id="KW-0472">Membrane</keyword>
<dbReference type="GO" id="GO:0005886">
    <property type="term" value="C:plasma membrane"/>
    <property type="evidence" value="ECO:0007669"/>
    <property type="project" value="UniProtKB-SubCell"/>
</dbReference>
<evidence type="ECO:0000256" key="5">
    <source>
        <dbReference type="ARBA" id="ARBA00022692"/>
    </source>
</evidence>
<dbReference type="OrthoDB" id="9800498at2"/>
<keyword evidence="3" id="KW-0050">Antiport</keyword>
<evidence type="ECO:0000256" key="6">
    <source>
        <dbReference type="ARBA" id="ARBA00022989"/>
    </source>
</evidence>
<organism evidence="9 10">
    <name type="scientific">Alkalicoccus daliensis</name>
    <dbReference type="NCBI Taxonomy" id="745820"/>
    <lineage>
        <taxon>Bacteria</taxon>
        <taxon>Bacillati</taxon>
        <taxon>Bacillota</taxon>
        <taxon>Bacilli</taxon>
        <taxon>Bacillales</taxon>
        <taxon>Bacillaceae</taxon>
        <taxon>Alkalicoccus</taxon>
    </lineage>
</organism>
<dbReference type="NCBIfam" id="NF009292">
    <property type="entry name" value="PRK12651.1-3"/>
    <property type="match status" value="1"/>
</dbReference>
<feature type="transmembrane region" description="Helical" evidence="8">
    <location>
        <begin position="22"/>
        <end position="41"/>
    </location>
</feature>
<dbReference type="GO" id="GO:0008324">
    <property type="term" value="F:monoatomic cation transmembrane transporter activity"/>
    <property type="evidence" value="ECO:0007669"/>
    <property type="project" value="InterPro"/>
</dbReference>
<gene>
    <name evidence="9" type="ORF">SAMN04488053_101878</name>
</gene>
<dbReference type="Pfam" id="PF01899">
    <property type="entry name" value="MNHE"/>
    <property type="match status" value="1"/>
</dbReference>
<evidence type="ECO:0000313" key="10">
    <source>
        <dbReference type="Proteomes" id="UP000198778"/>
    </source>
</evidence>
<evidence type="ECO:0000256" key="8">
    <source>
        <dbReference type="SAM" id="Phobius"/>
    </source>
</evidence>
<proteinExistence type="inferred from homology"/>
<keyword evidence="5 8" id="KW-0812">Transmembrane</keyword>